<evidence type="ECO:0000313" key="12">
    <source>
        <dbReference type="EMBL" id="RHL86602.1"/>
    </source>
</evidence>
<proteinExistence type="inferred from homology"/>
<gene>
    <name evidence="13" type="primary">udp_2</name>
    <name evidence="13" type="ORF">DFSSTS7063_01773</name>
    <name evidence="11" type="ORF">DW054_07830</name>
    <name evidence="10" type="ORF">DW860_08805</name>
    <name evidence="9" type="ORF">DW924_11230</name>
    <name evidence="12" type="ORF">DWZ98_11480</name>
    <name evidence="8" type="ORF">DXC93_02005</name>
</gene>
<evidence type="ECO:0000313" key="18">
    <source>
        <dbReference type="Proteomes" id="UP000285642"/>
    </source>
</evidence>
<dbReference type="PROSITE" id="PS01232">
    <property type="entry name" value="PNP_UDP_1"/>
    <property type="match status" value="1"/>
</dbReference>
<evidence type="ECO:0000256" key="4">
    <source>
        <dbReference type="ARBA" id="ARBA00022676"/>
    </source>
</evidence>
<evidence type="ECO:0000256" key="5">
    <source>
        <dbReference type="ARBA" id="ARBA00022679"/>
    </source>
</evidence>
<dbReference type="Proteomes" id="UP000285642">
    <property type="component" value="Unassembled WGS sequence"/>
</dbReference>
<comment type="similarity">
    <text evidence="1">Belongs to the PNP/UDP phosphorylase family.</text>
</comment>
<dbReference type="Proteomes" id="UP000284152">
    <property type="component" value="Unassembled WGS sequence"/>
</dbReference>
<evidence type="ECO:0000313" key="10">
    <source>
        <dbReference type="EMBL" id="RHC07343.1"/>
    </source>
</evidence>
<dbReference type="EMBL" id="QRNS01000010">
    <property type="protein sequence ID" value="RHK63580.1"/>
    <property type="molecule type" value="Genomic_DNA"/>
</dbReference>
<dbReference type="EMBL" id="QRPD01000010">
    <property type="protein sequence ID" value="RHL86602.1"/>
    <property type="molecule type" value="Genomic_DNA"/>
</dbReference>
<evidence type="ECO:0000256" key="3">
    <source>
        <dbReference type="ARBA" id="ARBA00021980"/>
    </source>
</evidence>
<dbReference type="Pfam" id="PF01048">
    <property type="entry name" value="PNP_UDP_1"/>
    <property type="match status" value="1"/>
</dbReference>
<reference evidence="14 15" key="1">
    <citation type="submission" date="2018-08" db="EMBL/GenBank/DDBJ databases">
        <title>A genome reference for cultivated species of the human gut microbiota.</title>
        <authorList>
            <person name="Zou Y."/>
            <person name="Xue W."/>
            <person name="Luo G."/>
        </authorList>
    </citation>
    <scope>NUCLEOTIDE SEQUENCE [LARGE SCALE GENOMIC DNA]</scope>
    <source>
        <strain evidence="12 15">AF36-1BH</strain>
        <strain evidence="11 16">AF42-21</strain>
        <strain evidence="10 17">AM37-5</strain>
        <strain evidence="9 18">AM42-8</strain>
        <strain evidence="8 14">TF09-3</strain>
    </source>
</reference>
<keyword evidence="5 13" id="KW-0808">Transferase</keyword>
<protein>
    <recommendedName>
        <fullName evidence="3">Uridine phosphorylase</fullName>
        <ecNumber evidence="2">2.4.2.3</ecNumber>
    </recommendedName>
</protein>
<dbReference type="InterPro" id="IPR000845">
    <property type="entry name" value="Nucleoside_phosphorylase_d"/>
</dbReference>
<dbReference type="GO" id="GO:0009164">
    <property type="term" value="P:nucleoside catabolic process"/>
    <property type="evidence" value="ECO:0007669"/>
    <property type="project" value="UniProtKB-ARBA"/>
</dbReference>
<evidence type="ECO:0000313" key="9">
    <source>
        <dbReference type="EMBL" id="RHA68075.1"/>
    </source>
</evidence>
<dbReference type="GO" id="GO:0004850">
    <property type="term" value="F:uridine phosphorylase activity"/>
    <property type="evidence" value="ECO:0007669"/>
    <property type="project" value="UniProtKB-EC"/>
</dbReference>
<dbReference type="EMBL" id="QSFS01000012">
    <property type="protein sequence ID" value="RHA68075.1"/>
    <property type="molecule type" value="Genomic_DNA"/>
</dbReference>
<dbReference type="PANTHER" id="PTHR43691:SF11">
    <property type="entry name" value="FI09636P-RELATED"/>
    <property type="match status" value="1"/>
</dbReference>
<organism evidence="8 14">
    <name type="scientific">Dorea formicigenerans</name>
    <dbReference type="NCBI Taxonomy" id="39486"/>
    <lineage>
        <taxon>Bacteria</taxon>
        <taxon>Bacillati</taxon>
        <taxon>Bacillota</taxon>
        <taxon>Clostridia</taxon>
        <taxon>Lachnospirales</taxon>
        <taxon>Lachnospiraceae</taxon>
        <taxon>Dorea</taxon>
    </lineage>
</organism>
<comment type="catalytic activity">
    <reaction evidence="6">
        <text>uridine + phosphate = alpha-D-ribose 1-phosphate + uracil</text>
        <dbReference type="Rhea" id="RHEA:24388"/>
        <dbReference type="ChEBI" id="CHEBI:16704"/>
        <dbReference type="ChEBI" id="CHEBI:17568"/>
        <dbReference type="ChEBI" id="CHEBI:43474"/>
        <dbReference type="ChEBI" id="CHEBI:57720"/>
        <dbReference type="EC" id="2.4.2.3"/>
    </reaction>
</comment>
<dbReference type="Proteomes" id="UP000284742">
    <property type="component" value="Unassembled WGS sequence"/>
</dbReference>
<dbReference type="EC" id="2.4.2.3" evidence="2"/>
<evidence type="ECO:0000313" key="19">
    <source>
        <dbReference type="Proteomes" id="UP000358366"/>
    </source>
</evidence>
<dbReference type="EMBL" id="QSRA01000002">
    <property type="protein sequence ID" value="RGK85869.1"/>
    <property type="molecule type" value="Genomic_DNA"/>
</dbReference>
<evidence type="ECO:0000313" key="17">
    <source>
        <dbReference type="Proteomes" id="UP000284742"/>
    </source>
</evidence>
<sequence length="253" mass="27596">MAIQSKEVLNEEGKQYHIQCKKGDVGKYVLVPGDPFRTDAIAQMFDDPVLVAHNREHKTWTGTLNGEKVSVTSTGMGGPSAAIAIEELIHCGAETFIRVGTCGRICPESYDESLEGVIITGAVRDEGTTVHYVPIEYPAMADRHVTDALARACEAKGYKFAEGVAQSKDSFYGQHDPDSMPNSGRLHQRWEAWEKSGVMASEMETAALFIVSMIRGVRAGAIMAYGSMNDHTIELACDAIKILIEEDKKKAGK</sequence>
<evidence type="ECO:0000259" key="7">
    <source>
        <dbReference type="Pfam" id="PF01048"/>
    </source>
</evidence>
<dbReference type="EMBL" id="QSHK01000005">
    <property type="protein sequence ID" value="RHC07343.1"/>
    <property type="molecule type" value="Genomic_DNA"/>
</dbReference>
<evidence type="ECO:0000313" key="15">
    <source>
        <dbReference type="Proteomes" id="UP000283325"/>
    </source>
</evidence>
<dbReference type="Gene3D" id="3.40.50.1580">
    <property type="entry name" value="Nucleoside phosphorylase domain"/>
    <property type="match status" value="1"/>
</dbReference>
<dbReference type="InterPro" id="IPR018016">
    <property type="entry name" value="Nucleoside_phosphorylase_CS"/>
</dbReference>
<dbReference type="Proteomes" id="UP000261324">
    <property type="component" value="Unassembled WGS sequence"/>
</dbReference>
<evidence type="ECO:0000313" key="16">
    <source>
        <dbReference type="Proteomes" id="UP000284152"/>
    </source>
</evidence>
<dbReference type="GO" id="GO:0005829">
    <property type="term" value="C:cytosol"/>
    <property type="evidence" value="ECO:0007669"/>
    <property type="project" value="TreeGrafter"/>
</dbReference>
<dbReference type="Proteomes" id="UP000283325">
    <property type="component" value="Unassembled WGS sequence"/>
</dbReference>
<dbReference type="SUPFAM" id="SSF53167">
    <property type="entry name" value="Purine and uridine phosphorylases"/>
    <property type="match status" value="1"/>
</dbReference>
<dbReference type="CDD" id="cd17767">
    <property type="entry name" value="UP_EcUdp-like"/>
    <property type="match status" value="1"/>
</dbReference>
<evidence type="ECO:0000313" key="11">
    <source>
        <dbReference type="EMBL" id="RHK63580.1"/>
    </source>
</evidence>
<dbReference type="PANTHER" id="PTHR43691">
    <property type="entry name" value="URIDINE PHOSPHORYLASE"/>
    <property type="match status" value="1"/>
</dbReference>
<dbReference type="RefSeq" id="WP_022279368.1">
    <property type="nucleotide sequence ID" value="NZ_CABHNI010000032.1"/>
</dbReference>
<dbReference type="EMBL" id="CABHNI010000032">
    <property type="protein sequence ID" value="VUX10211.1"/>
    <property type="molecule type" value="Genomic_DNA"/>
</dbReference>
<dbReference type="AlphaFoldDB" id="A0A3E4Q0N2"/>
<keyword evidence="4 13" id="KW-0328">Glycosyltransferase</keyword>
<reference evidence="13 19" key="2">
    <citation type="submission" date="2019-07" db="EMBL/GenBank/DDBJ databases">
        <authorList>
            <person name="Hibberd C M."/>
            <person name="Gehrig L. J."/>
            <person name="Chang H.-W."/>
            <person name="Venkatesh S."/>
        </authorList>
    </citation>
    <scope>NUCLEOTIDE SEQUENCE [LARGE SCALE GENOMIC DNA]</scope>
    <source>
        <strain evidence="13">Dorea_formicigenerans_SSTS_Bg7063</strain>
    </source>
</reference>
<evidence type="ECO:0000256" key="6">
    <source>
        <dbReference type="ARBA" id="ARBA00048447"/>
    </source>
</evidence>
<evidence type="ECO:0000313" key="8">
    <source>
        <dbReference type="EMBL" id="RGK85869.1"/>
    </source>
</evidence>
<dbReference type="InterPro" id="IPR035994">
    <property type="entry name" value="Nucleoside_phosphorylase_sf"/>
</dbReference>
<feature type="domain" description="Nucleoside phosphorylase" evidence="7">
    <location>
        <begin position="27"/>
        <end position="226"/>
    </location>
</feature>
<evidence type="ECO:0000256" key="2">
    <source>
        <dbReference type="ARBA" id="ARBA00011888"/>
    </source>
</evidence>
<accession>A0A3E4Q0N2</accession>
<evidence type="ECO:0000313" key="13">
    <source>
        <dbReference type="EMBL" id="VUX10211.1"/>
    </source>
</evidence>
<name>A0A3E4Q0N2_9FIRM</name>
<dbReference type="Proteomes" id="UP000358366">
    <property type="component" value="Unassembled WGS sequence"/>
</dbReference>
<evidence type="ECO:0000313" key="14">
    <source>
        <dbReference type="Proteomes" id="UP000261324"/>
    </source>
</evidence>
<evidence type="ECO:0000256" key="1">
    <source>
        <dbReference type="ARBA" id="ARBA00010456"/>
    </source>
</evidence>